<protein>
    <recommendedName>
        <fullName evidence="1">Serine/threonine-protein kinase mTOR domain-containing protein</fullName>
    </recommendedName>
</protein>
<proteinExistence type="predicted"/>
<evidence type="ECO:0000313" key="3">
    <source>
        <dbReference type="Proteomes" id="UP000692954"/>
    </source>
</evidence>
<sequence>MIHGLQVVFQNYTRKFAEFTSVDVLVDEILQMVCILNQSQPRQSDYIQQKLLQTIAAILLRKIINFVNPKQQNFDSSVLNDFQGYLQKAITTTEFRSPEAIANAIQTLSTFSFDLQDSLAIFVKDAVLPNLANSNPIIRKATAKAGCLLYIKKGRSTGQQMISKNVMYEILDKFMNFAISDTEQDIRQTMLASLNENFDPYLNSPNNLRKLFLYKYKKLHQPYFVDYQFQILQKLFPFLKRLYSNTFKLQHLTAINLKSKPLISYIYQHHQLKIVVLLSKHILVIQLRQFNNIQKIQILVRVLLHIYYKHLLNQQKLQIKKYQQIQKRFLILLQQQCKIRVLLLKEKLLVKSLNLIIKNTGFVVLPYYRFPNLMDVIFQLIRTETIPEMRQECLKLLGNLGAVDSFIYKSVQGVPTKQKFKFLKNYQNAVNSVSSSELMNEVRGYSEDLILIDNFSSTMFLHLGKLKMQTDQDTLLYQNNAALITKSTTLDAQSHYHQVINSQDIEELFYYVPVK</sequence>
<name>A0A8S1RM11_9CILI</name>
<keyword evidence="3" id="KW-1185">Reference proteome</keyword>
<dbReference type="InterPro" id="IPR024585">
    <property type="entry name" value="mTOR_dom"/>
</dbReference>
<organism evidence="2 3">
    <name type="scientific">Paramecium sonneborni</name>
    <dbReference type="NCBI Taxonomy" id="65129"/>
    <lineage>
        <taxon>Eukaryota</taxon>
        <taxon>Sar</taxon>
        <taxon>Alveolata</taxon>
        <taxon>Ciliophora</taxon>
        <taxon>Intramacronucleata</taxon>
        <taxon>Oligohymenophorea</taxon>
        <taxon>Peniculida</taxon>
        <taxon>Parameciidae</taxon>
        <taxon>Paramecium</taxon>
    </lineage>
</organism>
<evidence type="ECO:0000313" key="2">
    <source>
        <dbReference type="EMBL" id="CAD8129651.1"/>
    </source>
</evidence>
<dbReference type="Pfam" id="PF11865">
    <property type="entry name" value="mTOR_dom"/>
    <property type="match status" value="1"/>
</dbReference>
<dbReference type="Proteomes" id="UP000692954">
    <property type="component" value="Unassembled WGS sequence"/>
</dbReference>
<reference evidence="2" key="1">
    <citation type="submission" date="2021-01" db="EMBL/GenBank/DDBJ databases">
        <authorList>
            <consortium name="Genoscope - CEA"/>
            <person name="William W."/>
        </authorList>
    </citation>
    <scope>NUCLEOTIDE SEQUENCE</scope>
</reference>
<evidence type="ECO:0000259" key="1">
    <source>
        <dbReference type="Pfam" id="PF11865"/>
    </source>
</evidence>
<dbReference type="OrthoDB" id="309331at2759"/>
<feature type="domain" description="Serine/threonine-protein kinase mTOR" evidence="1">
    <location>
        <begin position="363"/>
        <end position="448"/>
    </location>
</feature>
<comment type="caution">
    <text evidence="2">The sequence shown here is derived from an EMBL/GenBank/DDBJ whole genome shotgun (WGS) entry which is preliminary data.</text>
</comment>
<dbReference type="EMBL" id="CAJJDN010000236">
    <property type="protein sequence ID" value="CAD8129651.1"/>
    <property type="molecule type" value="Genomic_DNA"/>
</dbReference>
<accession>A0A8S1RM11</accession>
<gene>
    <name evidence="2" type="ORF">PSON_ATCC_30995.1.T2360015</name>
</gene>
<dbReference type="AlphaFoldDB" id="A0A8S1RM11"/>